<organism evidence="2 3">
    <name type="scientific">Bradyrhizobium denitrificans</name>
    <dbReference type="NCBI Taxonomy" id="2734912"/>
    <lineage>
        <taxon>Bacteria</taxon>
        <taxon>Pseudomonadati</taxon>
        <taxon>Pseudomonadota</taxon>
        <taxon>Alphaproteobacteria</taxon>
        <taxon>Hyphomicrobiales</taxon>
        <taxon>Nitrobacteraceae</taxon>
        <taxon>Bradyrhizobium</taxon>
    </lineage>
</organism>
<sequence length="178" mass="19188">MQSTDWPDQHSMVLRDLHAKGLSYAEIARALNAQFGTTYTRNATLGRGKRMGLAPVVRQAARAPEPRPRSVAAGTGGRAADPATRDQVVRPAPAAAPAPVRLRCVGISPRLLSFEQLEAGDCRYPYGGDRDDDPITFCGHPRQPGASYCTPHFHLTRNPEVTAERPTGPLVLRLVAAA</sequence>
<dbReference type="Pfam" id="PF07750">
    <property type="entry name" value="GcrA"/>
    <property type="match status" value="1"/>
</dbReference>
<evidence type="ECO:0000313" key="2">
    <source>
        <dbReference type="EMBL" id="MBR1137239.1"/>
    </source>
</evidence>
<evidence type="ECO:0000313" key="3">
    <source>
        <dbReference type="Proteomes" id="UP001314635"/>
    </source>
</evidence>
<feature type="region of interest" description="Disordered" evidence="1">
    <location>
        <begin position="61"/>
        <end position="84"/>
    </location>
</feature>
<evidence type="ECO:0000256" key="1">
    <source>
        <dbReference type="SAM" id="MobiDB-lite"/>
    </source>
</evidence>
<keyword evidence="3" id="KW-1185">Reference proteome</keyword>
<reference evidence="3" key="1">
    <citation type="journal article" date="2021" name="ISME J.">
        <title>Evolutionary origin and ecological implication of a unique nif island in free-living Bradyrhizobium lineages.</title>
        <authorList>
            <person name="Tao J."/>
        </authorList>
    </citation>
    <scope>NUCLEOTIDE SEQUENCE [LARGE SCALE GENOMIC DNA]</scope>
    <source>
        <strain evidence="3">SZCCT0094</strain>
    </source>
</reference>
<protein>
    <recommendedName>
        <fullName evidence="4">GcrA cell cycle regulator</fullName>
    </recommendedName>
</protein>
<comment type="caution">
    <text evidence="2">The sequence shown here is derived from an EMBL/GenBank/DDBJ whole genome shotgun (WGS) entry which is preliminary data.</text>
</comment>
<name>A0ABS5G7C3_9BRAD</name>
<feature type="compositionally biased region" description="Low complexity" evidence="1">
    <location>
        <begin position="61"/>
        <end position="73"/>
    </location>
</feature>
<accession>A0ABS5G7C3</accession>
<dbReference type="EMBL" id="JAFCLK010000013">
    <property type="protein sequence ID" value="MBR1137239.1"/>
    <property type="molecule type" value="Genomic_DNA"/>
</dbReference>
<gene>
    <name evidence="2" type="ORF">JQ619_15805</name>
</gene>
<dbReference type="Proteomes" id="UP001314635">
    <property type="component" value="Unassembled WGS sequence"/>
</dbReference>
<dbReference type="RefSeq" id="WP_012045734.1">
    <property type="nucleotide sequence ID" value="NZ_JABFDP010000024.1"/>
</dbReference>
<evidence type="ECO:0008006" key="4">
    <source>
        <dbReference type="Google" id="ProtNLM"/>
    </source>
</evidence>
<proteinExistence type="predicted"/>
<dbReference type="InterPro" id="IPR011681">
    <property type="entry name" value="GcrA"/>
</dbReference>